<evidence type="ECO:0000313" key="2">
    <source>
        <dbReference type="EMBL" id="KAG0667099.1"/>
    </source>
</evidence>
<feature type="region of interest" description="Disordered" evidence="1">
    <location>
        <begin position="1"/>
        <end position="32"/>
    </location>
</feature>
<dbReference type="Proteomes" id="UP000750334">
    <property type="component" value="Unassembled WGS sequence"/>
</dbReference>
<evidence type="ECO:0000313" key="3">
    <source>
        <dbReference type="Proteomes" id="UP000750334"/>
    </source>
</evidence>
<reference evidence="2 3" key="1">
    <citation type="submission" date="2020-11" db="EMBL/GenBank/DDBJ databases">
        <title>Kefir isolates.</title>
        <authorList>
            <person name="Marcisauskas S."/>
            <person name="Kim Y."/>
            <person name="Blasche S."/>
        </authorList>
    </citation>
    <scope>NUCLEOTIDE SEQUENCE [LARGE SCALE GENOMIC DNA]</scope>
    <source>
        <strain evidence="2 3">OG2</strain>
    </source>
</reference>
<keyword evidence="3" id="KW-1185">Reference proteome</keyword>
<dbReference type="OrthoDB" id="4067384at2759"/>
<gene>
    <name evidence="2" type="ORF">C6P45_005512</name>
</gene>
<sequence length="153" mass="17397">MSTMNTPGAMMSAMTQQQPRTTSNNNNNGNITNIDPNSIISVDEQIQYKIQLLLHINSVLLARAIHMTNPFFKDRKIKPNSPSVLPENIQLLVSQCLKRVHANLQCISQINQGYIRSKPVILEPPTMPQQTPVPQNDILAKLYLLMTRVFEFW</sequence>
<accession>A0A9P6WA70</accession>
<proteinExistence type="predicted"/>
<evidence type="ECO:0000256" key="1">
    <source>
        <dbReference type="SAM" id="MobiDB-lite"/>
    </source>
</evidence>
<protein>
    <submittedName>
        <fullName evidence="2">Uncharacterized protein</fullName>
    </submittedName>
</protein>
<organism evidence="2 3">
    <name type="scientific">Maudiozyma exigua</name>
    <name type="common">Yeast</name>
    <name type="synonym">Kazachstania exigua</name>
    <dbReference type="NCBI Taxonomy" id="34358"/>
    <lineage>
        <taxon>Eukaryota</taxon>
        <taxon>Fungi</taxon>
        <taxon>Dikarya</taxon>
        <taxon>Ascomycota</taxon>
        <taxon>Saccharomycotina</taxon>
        <taxon>Saccharomycetes</taxon>
        <taxon>Saccharomycetales</taxon>
        <taxon>Saccharomycetaceae</taxon>
        <taxon>Maudiozyma</taxon>
    </lineage>
</organism>
<dbReference type="EMBL" id="PUHR01000099">
    <property type="protein sequence ID" value="KAG0667099.1"/>
    <property type="molecule type" value="Genomic_DNA"/>
</dbReference>
<feature type="compositionally biased region" description="Polar residues" evidence="1">
    <location>
        <begin position="13"/>
        <end position="23"/>
    </location>
</feature>
<dbReference type="AlphaFoldDB" id="A0A9P6WA70"/>
<name>A0A9P6WA70_MAUEX</name>
<comment type="caution">
    <text evidence="2">The sequence shown here is derived from an EMBL/GenBank/DDBJ whole genome shotgun (WGS) entry which is preliminary data.</text>
</comment>